<feature type="domain" description="Fido" evidence="1">
    <location>
        <begin position="91"/>
        <end position="223"/>
    </location>
</feature>
<name>A0A9D1KTI2_9FIRM</name>
<evidence type="ECO:0000259" key="1">
    <source>
        <dbReference type="PROSITE" id="PS51459"/>
    </source>
</evidence>
<evidence type="ECO:0000313" key="2">
    <source>
        <dbReference type="EMBL" id="HIT98841.1"/>
    </source>
</evidence>
<dbReference type="AlphaFoldDB" id="A0A9D1KTI2"/>
<dbReference type="InterPro" id="IPR036597">
    <property type="entry name" value="Fido-like_dom_sf"/>
</dbReference>
<dbReference type="Pfam" id="PF02661">
    <property type="entry name" value="Fic"/>
    <property type="match status" value="1"/>
</dbReference>
<dbReference type="EMBL" id="DVLX01000016">
    <property type="protein sequence ID" value="HIT98841.1"/>
    <property type="molecule type" value="Genomic_DNA"/>
</dbReference>
<dbReference type="InterPro" id="IPR003812">
    <property type="entry name" value="Fido"/>
</dbReference>
<comment type="caution">
    <text evidence="2">The sequence shown here is derived from an EMBL/GenBank/DDBJ whole genome shotgun (WGS) entry which is preliminary data.</text>
</comment>
<organism evidence="2 3">
    <name type="scientific">Candidatus Allocopromorpha excrementavium</name>
    <dbReference type="NCBI Taxonomy" id="2840741"/>
    <lineage>
        <taxon>Bacteria</taxon>
        <taxon>Bacillati</taxon>
        <taxon>Bacillota</taxon>
        <taxon>Clostridia</taxon>
        <taxon>Eubacteriales</taxon>
        <taxon>Eubacteriaceae</taxon>
        <taxon>Eubacteriaceae incertae sedis</taxon>
        <taxon>Candidatus Allocopromorpha</taxon>
    </lineage>
</organism>
<reference evidence="2" key="2">
    <citation type="journal article" date="2021" name="PeerJ">
        <title>Extensive microbial diversity within the chicken gut microbiome revealed by metagenomics and culture.</title>
        <authorList>
            <person name="Gilroy R."/>
            <person name="Ravi A."/>
            <person name="Getino M."/>
            <person name="Pursley I."/>
            <person name="Horton D.L."/>
            <person name="Alikhan N.F."/>
            <person name="Baker D."/>
            <person name="Gharbi K."/>
            <person name="Hall N."/>
            <person name="Watson M."/>
            <person name="Adriaenssens E.M."/>
            <person name="Foster-Nyarko E."/>
            <person name="Jarju S."/>
            <person name="Secka A."/>
            <person name="Antonio M."/>
            <person name="Oren A."/>
            <person name="Chaudhuri R.R."/>
            <person name="La Ragione R."/>
            <person name="Hildebrand F."/>
            <person name="Pallen M.J."/>
        </authorList>
    </citation>
    <scope>NUCLEOTIDE SEQUENCE</scope>
    <source>
        <strain evidence="2">CHK176-22527</strain>
    </source>
</reference>
<dbReference type="Gene3D" id="1.10.3290.10">
    <property type="entry name" value="Fido-like domain"/>
    <property type="match status" value="1"/>
</dbReference>
<dbReference type="SUPFAM" id="SSF140931">
    <property type="entry name" value="Fic-like"/>
    <property type="match status" value="1"/>
</dbReference>
<gene>
    <name evidence="2" type="ORF">IAD12_01115</name>
</gene>
<proteinExistence type="predicted"/>
<protein>
    <submittedName>
        <fullName evidence="2">Fic family protein</fullName>
    </submittedName>
</protein>
<dbReference type="Proteomes" id="UP000824159">
    <property type="component" value="Unassembled WGS sequence"/>
</dbReference>
<evidence type="ECO:0000313" key="3">
    <source>
        <dbReference type="Proteomes" id="UP000824159"/>
    </source>
</evidence>
<reference evidence="2" key="1">
    <citation type="submission" date="2020-10" db="EMBL/GenBank/DDBJ databases">
        <authorList>
            <person name="Gilroy R."/>
        </authorList>
    </citation>
    <scope>NUCLEOTIDE SEQUENCE</scope>
    <source>
        <strain evidence="2">CHK176-22527</strain>
    </source>
</reference>
<sequence>MHEKLYSMRSELAEMLKEDRLLKSAVMEVNKLDMIKGSLVVRNPNHERIEIDKILEGELQKDVPVKDYVFIENFCSLVRVAENCLEMGNYIDKNFLISAYRILAEDPDGYFRKSNPVLYSFNHVPVHSFDIEEKLDDAVRRVYSPKAGNDVILKAMYIHNKLIDIYPFEEYSGEIAVFAMNYFLMENGFTPTNMPISREEYLNMTGECLKGNKQEEFYSFLCRAVYDKMEGTIEACREYKKNRAE</sequence>
<dbReference type="PROSITE" id="PS51459">
    <property type="entry name" value="FIDO"/>
    <property type="match status" value="1"/>
</dbReference>
<accession>A0A9D1KTI2</accession>